<reference evidence="1 2" key="1">
    <citation type="submission" date="2016-10" db="EMBL/GenBank/DDBJ databases">
        <authorList>
            <person name="de Groot N.N."/>
        </authorList>
    </citation>
    <scope>NUCLEOTIDE SEQUENCE [LARGE SCALE GENOMIC DNA]</scope>
    <source>
        <strain evidence="1 2">DSM 15230</strain>
    </source>
</reference>
<organism evidence="1 2">
    <name type="scientific">Allisonella histaminiformans</name>
    <dbReference type="NCBI Taxonomy" id="209880"/>
    <lineage>
        <taxon>Bacteria</taxon>
        <taxon>Bacillati</taxon>
        <taxon>Bacillota</taxon>
        <taxon>Negativicutes</taxon>
        <taxon>Veillonellales</taxon>
        <taxon>Veillonellaceae</taxon>
        <taxon>Allisonella</taxon>
    </lineage>
</organism>
<evidence type="ECO:0000313" key="2">
    <source>
        <dbReference type="Proteomes" id="UP000199689"/>
    </source>
</evidence>
<dbReference type="AlphaFoldDB" id="A0A1G5WRD6"/>
<name>A0A1G5WRD6_9FIRM</name>
<dbReference type="STRING" id="209880.SAMN02910343_01540"/>
<dbReference type="Proteomes" id="UP000199689">
    <property type="component" value="Unassembled WGS sequence"/>
</dbReference>
<evidence type="ECO:0000313" key="1">
    <source>
        <dbReference type="EMBL" id="SDA60484.1"/>
    </source>
</evidence>
<dbReference type="EMBL" id="FMXA01000028">
    <property type="protein sequence ID" value="SDA60484.1"/>
    <property type="molecule type" value="Genomic_DNA"/>
</dbReference>
<gene>
    <name evidence="1" type="ORF">SAMN02910343_01540</name>
</gene>
<proteinExistence type="predicted"/>
<accession>A0A1G5WRD6</accession>
<sequence length="92" mass="10539">MKHQMEPGLPFTDEMRKWFSGIYPQGEISESRGRHFVLEPDKKYVVRAGEHAVIMPRMAYGREAVQKILEIYGKETQVVGEKDLSGTCSHNT</sequence>
<keyword evidence="2" id="KW-1185">Reference proteome</keyword>
<protein>
    <submittedName>
        <fullName evidence="1">Uncharacterized protein</fullName>
    </submittedName>
</protein>